<dbReference type="PATRIC" id="fig|37927.3.peg.4269"/>
<sequence>MAAAARHSASKWLQALEVAPEPAAAPALRDAPAGPTRPQRGVRWVSEAGVPRTTVTGPAPSVWVMGVHGGSGESTLSALLESAVPTDHAWPVREERGGQDVVLLVSRSNAAGLRAAQLAAIEYGSGALPGALAGLVVMADAPGRLPKALADRLRLVAGAVPHLWQVPWVEGWRLTETPDPASLPPSVRGVLDKIRLHTAAGNQ</sequence>
<evidence type="ECO:0000313" key="1">
    <source>
        <dbReference type="EMBL" id="AMM34810.1"/>
    </source>
</evidence>
<dbReference type="EMBL" id="CP014519">
    <property type="protein sequence ID" value="AMM34810.1"/>
    <property type="molecule type" value="Genomic_DNA"/>
</dbReference>
<dbReference type="AlphaFoldDB" id="A0A127A5R8"/>
<name>A0A127A5R8_9MICC</name>
<keyword evidence="1" id="KW-0614">Plasmid</keyword>
<dbReference type="RefSeq" id="WP_066503183.1">
    <property type="nucleotide sequence ID" value="NZ_BJMO01000025.1"/>
</dbReference>
<dbReference type="InterPro" id="IPR046609">
    <property type="entry name" value="DUF6668"/>
</dbReference>
<protein>
    <submittedName>
        <fullName evidence="1">Uncharacterized protein</fullName>
    </submittedName>
</protein>
<organism evidence="1 2">
    <name type="scientific">Sinomonas atrocyanea</name>
    <dbReference type="NCBI Taxonomy" id="37927"/>
    <lineage>
        <taxon>Bacteria</taxon>
        <taxon>Bacillati</taxon>
        <taxon>Actinomycetota</taxon>
        <taxon>Actinomycetes</taxon>
        <taxon>Micrococcales</taxon>
        <taxon>Micrococcaceae</taxon>
        <taxon>Sinomonas</taxon>
    </lineage>
</organism>
<accession>A0A127A5R8</accession>
<evidence type="ECO:0000313" key="2">
    <source>
        <dbReference type="Proteomes" id="UP000070134"/>
    </source>
</evidence>
<dbReference type="KEGG" id="satk:SA2016_4158"/>
<reference evidence="1 2" key="1">
    <citation type="submission" date="2016-02" db="EMBL/GenBank/DDBJ databases">
        <title>Complete genome of Sinomonas atrocyanea KCTC 3377.</title>
        <authorList>
            <person name="Kim K.M."/>
        </authorList>
    </citation>
    <scope>NUCLEOTIDE SEQUENCE [LARGE SCALE GENOMIC DNA]</scope>
    <source>
        <strain evidence="1 2">KCTC 3377</strain>
        <plasmid evidence="1 2">pSA01</plasmid>
    </source>
</reference>
<keyword evidence="2" id="KW-1185">Reference proteome</keyword>
<geneLocation type="plasmid" evidence="1 2">
    <name>pSA01</name>
</geneLocation>
<proteinExistence type="predicted"/>
<dbReference type="OrthoDB" id="4549550at2"/>
<gene>
    <name evidence="1" type="ORF">SA2016_4158</name>
</gene>
<dbReference type="Pfam" id="PF20373">
    <property type="entry name" value="DUF6668"/>
    <property type="match status" value="1"/>
</dbReference>
<dbReference type="Proteomes" id="UP000070134">
    <property type="component" value="Plasmid pSA01"/>
</dbReference>